<dbReference type="HOGENOM" id="CLU_2723717_0_0_1"/>
<organism evidence="1 2">
    <name type="scientific">Sclerotinia sclerotiorum (strain ATCC 18683 / 1980 / Ss-1)</name>
    <name type="common">White mold</name>
    <name type="synonym">Whetzelinia sclerotiorum</name>
    <dbReference type="NCBI Taxonomy" id="665079"/>
    <lineage>
        <taxon>Eukaryota</taxon>
        <taxon>Fungi</taxon>
        <taxon>Dikarya</taxon>
        <taxon>Ascomycota</taxon>
        <taxon>Pezizomycotina</taxon>
        <taxon>Leotiomycetes</taxon>
        <taxon>Helotiales</taxon>
        <taxon>Sclerotiniaceae</taxon>
        <taxon>Sclerotinia</taxon>
    </lineage>
</organism>
<name>A7EG67_SCLS1</name>
<dbReference type="InParanoid" id="A7EG67"/>
<accession>A7EG67</accession>
<sequence>MDIQWIPFGVYLTLFPTLELEEAGLSVNPQSRRGGIRSVGLQGYALLLAGVRYYHNRNITDGVSMSMDHKVR</sequence>
<gene>
    <name evidence="1" type="ORF">SS1G_04308</name>
</gene>
<evidence type="ECO:0000313" key="2">
    <source>
        <dbReference type="Proteomes" id="UP000001312"/>
    </source>
</evidence>
<proteinExistence type="predicted"/>
<dbReference type="AlphaFoldDB" id="A7EG67"/>
<reference evidence="2" key="1">
    <citation type="journal article" date="2011" name="PLoS Genet.">
        <title>Genomic analysis of the necrotrophic fungal pathogens Sclerotinia sclerotiorum and Botrytis cinerea.</title>
        <authorList>
            <person name="Amselem J."/>
            <person name="Cuomo C.A."/>
            <person name="van Kan J.A."/>
            <person name="Viaud M."/>
            <person name="Benito E.P."/>
            <person name="Couloux A."/>
            <person name="Coutinho P.M."/>
            <person name="de Vries R.P."/>
            <person name="Dyer P.S."/>
            <person name="Fillinger S."/>
            <person name="Fournier E."/>
            <person name="Gout L."/>
            <person name="Hahn M."/>
            <person name="Kohn L."/>
            <person name="Lapalu N."/>
            <person name="Plummer K.M."/>
            <person name="Pradier J.M."/>
            <person name="Quevillon E."/>
            <person name="Sharon A."/>
            <person name="Simon A."/>
            <person name="ten Have A."/>
            <person name="Tudzynski B."/>
            <person name="Tudzynski P."/>
            <person name="Wincker P."/>
            <person name="Andrew M."/>
            <person name="Anthouard V."/>
            <person name="Beever R.E."/>
            <person name="Beffa R."/>
            <person name="Benoit I."/>
            <person name="Bouzid O."/>
            <person name="Brault B."/>
            <person name="Chen Z."/>
            <person name="Choquer M."/>
            <person name="Collemare J."/>
            <person name="Cotton P."/>
            <person name="Danchin E.G."/>
            <person name="Da Silva C."/>
            <person name="Gautier A."/>
            <person name="Giraud C."/>
            <person name="Giraud T."/>
            <person name="Gonzalez C."/>
            <person name="Grossetete S."/>
            <person name="Guldener U."/>
            <person name="Henrissat B."/>
            <person name="Howlett B.J."/>
            <person name="Kodira C."/>
            <person name="Kretschmer M."/>
            <person name="Lappartient A."/>
            <person name="Leroch M."/>
            <person name="Levis C."/>
            <person name="Mauceli E."/>
            <person name="Neuveglise C."/>
            <person name="Oeser B."/>
            <person name="Pearson M."/>
            <person name="Poulain J."/>
            <person name="Poussereau N."/>
            <person name="Quesneville H."/>
            <person name="Rascle C."/>
            <person name="Schumacher J."/>
            <person name="Segurens B."/>
            <person name="Sexton A."/>
            <person name="Silva E."/>
            <person name="Sirven C."/>
            <person name="Soanes D.M."/>
            <person name="Talbot N.J."/>
            <person name="Templeton M."/>
            <person name="Yandava C."/>
            <person name="Yarden O."/>
            <person name="Zeng Q."/>
            <person name="Rollins J.A."/>
            <person name="Lebrun M.H."/>
            <person name="Dickman M."/>
        </authorList>
    </citation>
    <scope>NUCLEOTIDE SEQUENCE [LARGE SCALE GENOMIC DNA]</scope>
    <source>
        <strain evidence="2">ATCC 18683 / 1980 / Ss-1</strain>
    </source>
</reference>
<dbReference type="KEGG" id="ssl:SS1G_04308"/>
<dbReference type="EMBL" id="CH476625">
    <property type="protein sequence ID" value="EDO01833.1"/>
    <property type="molecule type" value="Genomic_DNA"/>
</dbReference>
<keyword evidence="2" id="KW-1185">Reference proteome</keyword>
<evidence type="ECO:0000313" key="1">
    <source>
        <dbReference type="EMBL" id="EDO01833.1"/>
    </source>
</evidence>
<dbReference type="GeneID" id="5490573"/>
<dbReference type="Proteomes" id="UP000001312">
    <property type="component" value="Unassembled WGS sequence"/>
</dbReference>
<dbReference type="RefSeq" id="XP_001594501.1">
    <property type="nucleotide sequence ID" value="XM_001594451.1"/>
</dbReference>
<protein>
    <submittedName>
        <fullName evidence="1">Uncharacterized protein</fullName>
    </submittedName>
</protein>